<reference evidence="2 3" key="1">
    <citation type="submission" date="2018-04" db="EMBL/GenBank/DDBJ databases">
        <title>Genomic Encyclopedia of Archaeal and Bacterial Type Strains, Phase II (KMG-II): from individual species to whole genera.</title>
        <authorList>
            <person name="Goeker M."/>
        </authorList>
    </citation>
    <scope>NUCLEOTIDE SEQUENCE [LARGE SCALE GENOMIC DNA]</scope>
    <source>
        <strain evidence="2 3">DSM 45787</strain>
    </source>
</reference>
<comment type="caution">
    <text evidence="2">The sequence shown here is derived from an EMBL/GenBank/DDBJ whole genome shotgun (WGS) entry which is preliminary data.</text>
</comment>
<keyword evidence="3" id="KW-1185">Reference proteome</keyword>
<feature type="transmembrane region" description="Helical" evidence="1">
    <location>
        <begin position="38"/>
        <end position="56"/>
    </location>
</feature>
<dbReference type="AlphaFoldDB" id="A0A2T6C4E1"/>
<dbReference type="Proteomes" id="UP000244240">
    <property type="component" value="Unassembled WGS sequence"/>
</dbReference>
<organism evidence="2 3">
    <name type="scientific">Melghirimyces profundicolus</name>
    <dbReference type="NCBI Taxonomy" id="1242148"/>
    <lineage>
        <taxon>Bacteria</taxon>
        <taxon>Bacillati</taxon>
        <taxon>Bacillota</taxon>
        <taxon>Bacilli</taxon>
        <taxon>Bacillales</taxon>
        <taxon>Thermoactinomycetaceae</taxon>
        <taxon>Melghirimyces</taxon>
    </lineage>
</organism>
<sequence length="77" mass="9203">METTDHTFSSWGCGLESHERFVWFAGMGFGWWNPPKQIPYGFDYVFMAFLALLFPFEWKFPKLKVYRAAHPITSYRQ</sequence>
<evidence type="ECO:0000313" key="3">
    <source>
        <dbReference type="Proteomes" id="UP000244240"/>
    </source>
</evidence>
<name>A0A2T6C4E1_9BACL</name>
<keyword evidence="1" id="KW-1133">Transmembrane helix</keyword>
<accession>A0A2T6C4E1</accession>
<gene>
    <name evidence="2" type="ORF">C8P63_10445</name>
</gene>
<keyword evidence="1" id="KW-0472">Membrane</keyword>
<evidence type="ECO:0000313" key="2">
    <source>
        <dbReference type="EMBL" id="PTX63201.1"/>
    </source>
</evidence>
<keyword evidence="1" id="KW-0812">Transmembrane</keyword>
<evidence type="ECO:0000256" key="1">
    <source>
        <dbReference type="SAM" id="Phobius"/>
    </source>
</evidence>
<dbReference type="EMBL" id="QBKR01000004">
    <property type="protein sequence ID" value="PTX63201.1"/>
    <property type="molecule type" value="Genomic_DNA"/>
</dbReference>
<protein>
    <submittedName>
        <fullName evidence="2">Uncharacterized protein</fullName>
    </submittedName>
</protein>
<proteinExistence type="predicted"/>
<dbReference type="RefSeq" id="WP_146172105.1">
    <property type="nucleotide sequence ID" value="NZ_QBKR01000004.1"/>
</dbReference>